<accession>A0A7W9SEV7</accession>
<dbReference type="InterPro" id="IPR015422">
    <property type="entry name" value="PyrdxlP-dep_Trfase_small"/>
</dbReference>
<dbReference type="InterPro" id="IPR000653">
    <property type="entry name" value="DegT/StrS_aminotransferase"/>
</dbReference>
<evidence type="ECO:0000256" key="4">
    <source>
        <dbReference type="PIRSR" id="PIRSR000390-2"/>
    </source>
</evidence>
<dbReference type="GeneID" id="85014067"/>
<dbReference type="CDD" id="cd00616">
    <property type="entry name" value="AHBA_syn"/>
    <property type="match status" value="1"/>
</dbReference>
<evidence type="ECO:0000256" key="1">
    <source>
        <dbReference type="ARBA" id="ARBA00022898"/>
    </source>
</evidence>
<evidence type="ECO:0000313" key="7">
    <source>
        <dbReference type="Proteomes" id="UP000522163"/>
    </source>
</evidence>
<dbReference type="AlphaFoldDB" id="A0A7W9SEV7"/>
<dbReference type="PIRSF" id="PIRSF000390">
    <property type="entry name" value="PLP_StrS"/>
    <property type="match status" value="1"/>
</dbReference>
<dbReference type="FunFam" id="3.40.640.10:FF:000089">
    <property type="entry name" value="Aminotransferase, DegT/DnrJ/EryC1/StrS family"/>
    <property type="match status" value="1"/>
</dbReference>
<feature type="active site" description="Proton acceptor" evidence="3">
    <location>
        <position position="186"/>
    </location>
</feature>
<dbReference type="Pfam" id="PF01041">
    <property type="entry name" value="DegT_DnrJ_EryC1"/>
    <property type="match status" value="1"/>
</dbReference>
<dbReference type="Gene3D" id="3.90.1150.10">
    <property type="entry name" value="Aspartate Aminotransferase, domain 1"/>
    <property type="match status" value="1"/>
</dbReference>
<protein>
    <submittedName>
        <fullName evidence="6">dTDP-4-amino-4,6-dideoxygalactose transaminase</fullName>
    </submittedName>
</protein>
<dbReference type="Proteomes" id="UP000522163">
    <property type="component" value="Unassembled WGS sequence"/>
</dbReference>
<evidence type="ECO:0000256" key="3">
    <source>
        <dbReference type="PIRSR" id="PIRSR000390-1"/>
    </source>
</evidence>
<dbReference type="GO" id="GO:0030170">
    <property type="term" value="F:pyridoxal phosphate binding"/>
    <property type="evidence" value="ECO:0007669"/>
    <property type="project" value="UniProtKB-ARBA"/>
</dbReference>
<reference evidence="6 7" key="1">
    <citation type="submission" date="2020-08" db="EMBL/GenBank/DDBJ databases">
        <title>Genomic Encyclopedia of Type Strains, Phase IV (KMG-IV): sequencing the most valuable type-strain genomes for metagenomic binning, comparative biology and taxonomic classification.</title>
        <authorList>
            <person name="Goeker M."/>
        </authorList>
    </citation>
    <scope>NUCLEOTIDE SEQUENCE [LARGE SCALE GENOMIC DNA]</scope>
    <source>
        <strain evidence="6 7">DSM 17245</strain>
    </source>
</reference>
<dbReference type="GO" id="GO:0008483">
    <property type="term" value="F:transaminase activity"/>
    <property type="evidence" value="ECO:0007669"/>
    <property type="project" value="TreeGrafter"/>
</dbReference>
<keyword evidence="1 4" id="KW-0663">Pyridoxal phosphate</keyword>
<proteinExistence type="inferred from homology"/>
<sequence length="364" mass="41103">MMIECINVKENYNLFAKEYEEAIFHSVDSGQYILGSELEKFEKNFAAYLGVKHCVGLNSGTDALLFAIRALNIHEGDEVILPASTYIASTLGITENGATPVYVDSTEDTYLIDVNQIEKRITNRTKAILPVHLYGQSCDMDTIEKIAKKYGLYIIEDCAQSHGSCWNQHYTGTQGTIGCFSFYPTKPLGALGDAGAIVTNDEDLADKIRMLRNYGSKVKYYNESIGRNSRLDEIQAAILSVGLKHLDESNENRQAIAKRYLLEIKNDKVRLPYIAAKASHVFHLFPLLVDDQKRFNAYMLSKGIRTQVHYPIPPFMAECFSAQGHEWEEFPNASNLSKHEVSIPIYSGMKMEYVDFVIKVINEY</sequence>
<dbReference type="GO" id="GO:0000271">
    <property type="term" value="P:polysaccharide biosynthetic process"/>
    <property type="evidence" value="ECO:0007669"/>
    <property type="project" value="TreeGrafter"/>
</dbReference>
<dbReference type="PANTHER" id="PTHR30244:SF36">
    <property type="entry name" value="3-OXO-GLUCOSE-6-PHOSPHATE:GLUTAMATE AMINOTRANSFERASE"/>
    <property type="match status" value="1"/>
</dbReference>
<dbReference type="InterPro" id="IPR015421">
    <property type="entry name" value="PyrdxlP-dep_Trfase_major"/>
</dbReference>
<feature type="modified residue" description="N6-(pyridoxal phosphate)lysine" evidence="4">
    <location>
        <position position="186"/>
    </location>
</feature>
<name>A0A7W9SEV7_9FIRM</name>
<dbReference type="InterPro" id="IPR015424">
    <property type="entry name" value="PyrdxlP-dep_Trfase"/>
</dbReference>
<dbReference type="PANTHER" id="PTHR30244">
    <property type="entry name" value="TRANSAMINASE"/>
    <property type="match status" value="1"/>
</dbReference>
<gene>
    <name evidence="6" type="ORF">HNQ46_000504</name>
</gene>
<dbReference type="EMBL" id="JACHHH010000002">
    <property type="protein sequence ID" value="MBB6040541.1"/>
    <property type="molecule type" value="Genomic_DNA"/>
</dbReference>
<dbReference type="Gene3D" id="3.40.640.10">
    <property type="entry name" value="Type I PLP-dependent aspartate aminotransferase-like (Major domain)"/>
    <property type="match status" value="1"/>
</dbReference>
<comment type="similarity">
    <text evidence="2 5">Belongs to the DegT/DnrJ/EryC1 family.</text>
</comment>
<dbReference type="SUPFAM" id="SSF53383">
    <property type="entry name" value="PLP-dependent transferases"/>
    <property type="match status" value="1"/>
</dbReference>
<evidence type="ECO:0000313" key="6">
    <source>
        <dbReference type="EMBL" id="MBB6040541.1"/>
    </source>
</evidence>
<evidence type="ECO:0000256" key="2">
    <source>
        <dbReference type="ARBA" id="ARBA00037999"/>
    </source>
</evidence>
<evidence type="ECO:0000256" key="5">
    <source>
        <dbReference type="RuleBase" id="RU004508"/>
    </source>
</evidence>
<comment type="caution">
    <text evidence="6">The sequence shown here is derived from an EMBL/GenBank/DDBJ whole genome shotgun (WGS) entry which is preliminary data.</text>
</comment>
<dbReference type="RefSeq" id="WP_183682570.1">
    <property type="nucleotide sequence ID" value="NZ_JACHHH010000002.1"/>
</dbReference>
<organism evidence="6 7">
    <name type="scientific">Oribacterium sinus</name>
    <dbReference type="NCBI Taxonomy" id="237576"/>
    <lineage>
        <taxon>Bacteria</taxon>
        <taxon>Bacillati</taxon>
        <taxon>Bacillota</taxon>
        <taxon>Clostridia</taxon>
        <taxon>Lachnospirales</taxon>
        <taxon>Lachnospiraceae</taxon>
        <taxon>Oribacterium</taxon>
    </lineage>
</organism>